<organism evidence="3 4">
    <name type="scientific">Comamonas testosteroni</name>
    <name type="common">Pseudomonas testosteroni</name>
    <dbReference type="NCBI Taxonomy" id="285"/>
    <lineage>
        <taxon>Bacteria</taxon>
        <taxon>Pseudomonadati</taxon>
        <taxon>Pseudomonadota</taxon>
        <taxon>Betaproteobacteria</taxon>
        <taxon>Burkholderiales</taxon>
        <taxon>Comamonadaceae</taxon>
        <taxon>Comamonas</taxon>
    </lineage>
</organism>
<evidence type="ECO:0000256" key="2">
    <source>
        <dbReference type="ARBA" id="ARBA00022525"/>
    </source>
</evidence>
<dbReference type="Pfam" id="PF00353">
    <property type="entry name" value="HemolysinCabind"/>
    <property type="match status" value="1"/>
</dbReference>
<reference evidence="3 4" key="1">
    <citation type="submission" date="2018-08" db="EMBL/GenBank/DDBJ databases">
        <title>Comamonas testosteroni strain SWCO2.</title>
        <authorList>
            <person name="Jiang N."/>
            <person name="Zhang X.Z."/>
        </authorList>
    </citation>
    <scope>NUCLEOTIDE SEQUENCE [LARGE SCALE GENOMIC DNA]</scope>
    <source>
        <strain evidence="3 4">SWCO2</strain>
    </source>
</reference>
<dbReference type="InterPro" id="IPR019960">
    <property type="entry name" value="T1SS_VCA0849"/>
</dbReference>
<dbReference type="Gene3D" id="2.150.10.10">
    <property type="entry name" value="Serralysin-like metalloprotease, C-terminal"/>
    <property type="match status" value="1"/>
</dbReference>
<dbReference type="EMBL" id="QURR01000040">
    <property type="protein sequence ID" value="RGE40130.1"/>
    <property type="molecule type" value="Genomic_DNA"/>
</dbReference>
<dbReference type="Proteomes" id="UP000261948">
    <property type="component" value="Unassembled WGS sequence"/>
</dbReference>
<dbReference type="InterPro" id="IPR018511">
    <property type="entry name" value="Hemolysin-typ_Ca-bd_CS"/>
</dbReference>
<gene>
    <name evidence="3" type="ORF">DZC30_20905</name>
</gene>
<keyword evidence="4" id="KW-1185">Reference proteome</keyword>
<evidence type="ECO:0000256" key="1">
    <source>
        <dbReference type="ARBA" id="ARBA00004613"/>
    </source>
</evidence>
<dbReference type="OrthoDB" id="4648428at2"/>
<dbReference type="PROSITE" id="PS00330">
    <property type="entry name" value="HEMOLYSIN_CALCIUM"/>
    <property type="match status" value="2"/>
</dbReference>
<dbReference type="GO" id="GO:0005576">
    <property type="term" value="C:extracellular region"/>
    <property type="evidence" value="ECO:0007669"/>
    <property type="project" value="UniProtKB-SubCell"/>
</dbReference>
<evidence type="ECO:0000313" key="4">
    <source>
        <dbReference type="Proteomes" id="UP000261948"/>
    </source>
</evidence>
<dbReference type="InterPro" id="IPR050557">
    <property type="entry name" value="RTX_toxin/Mannuronan_C5-epim"/>
</dbReference>
<dbReference type="NCBIfam" id="TIGR03661">
    <property type="entry name" value="T1SS_VCA0849"/>
    <property type="match status" value="1"/>
</dbReference>
<comment type="caution">
    <text evidence="3">The sequence shown here is derived from an EMBL/GenBank/DDBJ whole genome shotgun (WGS) entry which is preliminary data.</text>
</comment>
<dbReference type="InterPro" id="IPR011049">
    <property type="entry name" value="Serralysin-like_metalloprot_C"/>
</dbReference>
<keyword evidence="2" id="KW-0964">Secreted</keyword>
<sequence length="206" mass="21443">MPWPMADLCNKARDSYTLHDVHGDDSASISLVYKNGNSLSGDSGSNTLLAGSGNDTLNGGKGNDVLVGGKGNDTLIGGEGDDIFMWLKGDQGTPSSPSRDVINDFGMGGSDKNGKDVLDLHDLLDGEGRNSDLSTYLNFSKSSDGKDTLLKISSGGGLNGAASNYDQLITFKGVDLTAGHSLNSSSDQNALIRDLIDQGKLKVDQG</sequence>
<protein>
    <submittedName>
        <fullName evidence="3">Type I secretion C-terminal target domain-containing protein</fullName>
    </submittedName>
</protein>
<dbReference type="PANTHER" id="PTHR38340">
    <property type="entry name" value="S-LAYER PROTEIN"/>
    <property type="match status" value="1"/>
</dbReference>
<proteinExistence type="predicted"/>
<dbReference type="SUPFAM" id="SSF51120">
    <property type="entry name" value="beta-Roll"/>
    <property type="match status" value="1"/>
</dbReference>
<accession>A0A373F807</accession>
<dbReference type="InterPro" id="IPR001343">
    <property type="entry name" value="Hemolysn_Ca-bd"/>
</dbReference>
<dbReference type="PANTHER" id="PTHR38340:SF1">
    <property type="entry name" value="S-LAYER PROTEIN"/>
    <property type="match status" value="1"/>
</dbReference>
<name>A0A373F807_COMTE</name>
<evidence type="ECO:0000313" key="3">
    <source>
        <dbReference type="EMBL" id="RGE40130.1"/>
    </source>
</evidence>
<comment type="subcellular location">
    <subcellularLocation>
        <location evidence="1">Secreted</location>
    </subcellularLocation>
</comment>
<dbReference type="AlphaFoldDB" id="A0A373F807"/>
<dbReference type="GO" id="GO:0005509">
    <property type="term" value="F:calcium ion binding"/>
    <property type="evidence" value="ECO:0007669"/>
    <property type="project" value="InterPro"/>
</dbReference>
<dbReference type="PRINTS" id="PR00313">
    <property type="entry name" value="CABNDNGRPT"/>
</dbReference>